<dbReference type="Proteomes" id="UP001166286">
    <property type="component" value="Unassembled WGS sequence"/>
</dbReference>
<sequence>MDPKFLDLRVQGVSDLQACYDHALAGLIKAGTDLDQVGTELNRAQITFYNAIDDYFNQLQLQIDNKNKAIHLLLEQKIETYDVMSPMQNELVRLEDENTTLRTRNEYLMGILNANSSGTGDLLPPGMLQENFSDDTHGFLDNIIFEAQDRRSSPLPNSTRQPALIHHASPNRRFASSSNGDHGRDTSETVPYRAKQKEREWQSHDDEAFETWKKSTKHTCPEETAAYLPLQDTRERQAVVRECRDYDSENAEGFMQDVIRQAQERLDHHPASTLGDEINNNLKEKTARERLAEAEEARPLVWEAWKKSSIDTGPDATRAISNNTSSSDVLARRPRSNEMESSNQGSTVQDPSQYHFQSQVSQQQNLQKAGNQHPRAGDVNAGPWANYKQGSTTEAKESFRRQQATHGWTVTTDDRRSKGSIADDPAEAIQPVGRVPKLKGDLESSPRKDHLVSVLDPRSPSFVPSPDKRGAAMKGRQTPPHKRLSKPDNLNADLNTASTIVNPAAVNSYLRNENSTPPHKRFPVAFGAHKKPALVEADTDLIALEDDIDPVTAIHQYTFKATTRKDHALAPLDTNKPKPLPTIPKDSNGVTNRAPTSSSLDELKELQTEARSFSPSYNAPLDPKIFTSAPSQVRLERVYKQAHDSSEPPANPSSPSTPPPAVNSALGAVQGLSLIEKPERIPVQQKSTLVLASSPVKSETNKLAHNTADATTETKVIKTSANSNFDNPFEDDPSAMAEHKIATRAQSKGITPIVSKAPTPPPPQHFNLPKENKDPSAAFMAAAQSNFSTFATKYGKDPESDTRKELAAKGRALKEKLANEASTSDVGASLREPEEQYRYPAKVGLRNNAALVNMLTQKQDSPRPPILGTHDLGGGLDFQSYDLVIQPDSRGEWFEIDLDWKAVVKDGEIRYIL</sequence>
<dbReference type="EMBL" id="JAFEKC020000002">
    <property type="protein sequence ID" value="KAK0516152.1"/>
    <property type="molecule type" value="Genomic_DNA"/>
</dbReference>
<feature type="region of interest" description="Disordered" evidence="1">
    <location>
        <begin position="568"/>
        <end position="602"/>
    </location>
</feature>
<feature type="region of interest" description="Disordered" evidence="1">
    <location>
        <begin position="639"/>
        <end position="664"/>
    </location>
</feature>
<feature type="compositionally biased region" description="Basic and acidic residues" evidence="1">
    <location>
        <begin position="195"/>
        <end position="207"/>
    </location>
</feature>
<reference evidence="2" key="1">
    <citation type="submission" date="2023-03" db="EMBL/GenBank/DDBJ databases">
        <title>Complete genome of Cladonia borealis.</title>
        <authorList>
            <person name="Park H."/>
        </authorList>
    </citation>
    <scope>NUCLEOTIDE SEQUENCE</scope>
    <source>
        <strain evidence="2">ANT050790</strain>
    </source>
</reference>
<protein>
    <submittedName>
        <fullName evidence="2">Uncharacterized protein</fullName>
    </submittedName>
</protein>
<proteinExistence type="predicted"/>
<feature type="region of interest" description="Disordered" evidence="1">
    <location>
        <begin position="150"/>
        <end position="207"/>
    </location>
</feature>
<feature type="compositionally biased region" description="Low complexity" evidence="1">
    <location>
        <begin position="352"/>
        <end position="367"/>
    </location>
</feature>
<gene>
    <name evidence="2" type="ORF">JMJ35_000755</name>
</gene>
<name>A0AA39R770_9LECA</name>
<comment type="caution">
    <text evidence="2">The sequence shown here is derived from an EMBL/GenBank/DDBJ whole genome shotgun (WGS) entry which is preliminary data.</text>
</comment>
<feature type="compositionally biased region" description="Polar residues" evidence="1">
    <location>
        <begin position="339"/>
        <end position="351"/>
    </location>
</feature>
<organism evidence="2 3">
    <name type="scientific">Cladonia borealis</name>
    <dbReference type="NCBI Taxonomy" id="184061"/>
    <lineage>
        <taxon>Eukaryota</taxon>
        <taxon>Fungi</taxon>
        <taxon>Dikarya</taxon>
        <taxon>Ascomycota</taxon>
        <taxon>Pezizomycotina</taxon>
        <taxon>Lecanoromycetes</taxon>
        <taxon>OSLEUM clade</taxon>
        <taxon>Lecanoromycetidae</taxon>
        <taxon>Lecanorales</taxon>
        <taxon>Lecanorineae</taxon>
        <taxon>Cladoniaceae</taxon>
        <taxon>Cladonia</taxon>
    </lineage>
</organism>
<dbReference type="AlphaFoldDB" id="A0AA39R770"/>
<feature type="region of interest" description="Disordered" evidence="1">
    <location>
        <begin position="311"/>
        <end position="488"/>
    </location>
</feature>
<evidence type="ECO:0000313" key="2">
    <source>
        <dbReference type="EMBL" id="KAK0516152.1"/>
    </source>
</evidence>
<evidence type="ECO:0000313" key="3">
    <source>
        <dbReference type="Proteomes" id="UP001166286"/>
    </source>
</evidence>
<keyword evidence="3" id="KW-1185">Reference proteome</keyword>
<feature type="compositionally biased region" description="Basic and acidic residues" evidence="1">
    <location>
        <begin position="438"/>
        <end position="451"/>
    </location>
</feature>
<evidence type="ECO:0000256" key="1">
    <source>
        <dbReference type="SAM" id="MobiDB-lite"/>
    </source>
</evidence>
<feature type="compositionally biased region" description="Pro residues" evidence="1">
    <location>
        <begin position="649"/>
        <end position="661"/>
    </location>
</feature>
<feature type="compositionally biased region" description="Polar residues" evidence="1">
    <location>
        <begin position="588"/>
        <end position="600"/>
    </location>
</feature>
<feature type="compositionally biased region" description="Polar residues" evidence="1">
    <location>
        <begin position="401"/>
        <end position="411"/>
    </location>
</feature>
<accession>A0AA39R770</accession>
<feature type="compositionally biased region" description="Polar residues" evidence="1">
    <location>
        <begin position="319"/>
        <end position="328"/>
    </location>
</feature>